<organism evidence="2 3">
    <name type="scientific">Cryoendolithus antarcticus</name>
    <dbReference type="NCBI Taxonomy" id="1507870"/>
    <lineage>
        <taxon>Eukaryota</taxon>
        <taxon>Fungi</taxon>
        <taxon>Dikarya</taxon>
        <taxon>Ascomycota</taxon>
        <taxon>Pezizomycotina</taxon>
        <taxon>Dothideomycetes</taxon>
        <taxon>Dothideomycetidae</taxon>
        <taxon>Cladosporiales</taxon>
        <taxon>Cladosporiaceae</taxon>
        <taxon>Cryoendolithus</taxon>
    </lineage>
</organism>
<feature type="region of interest" description="Disordered" evidence="1">
    <location>
        <begin position="50"/>
        <end position="73"/>
    </location>
</feature>
<keyword evidence="3" id="KW-1185">Reference proteome</keyword>
<feature type="region of interest" description="Disordered" evidence="1">
    <location>
        <begin position="1"/>
        <end position="38"/>
    </location>
</feature>
<dbReference type="AlphaFoldDB" id="A0A1V8S7U3"/>
<dbReference type="InParanoid" id="A0A1V8S7U3"/>
<dbReference type="OrthoDB" id="5397087at2759"/>
<accession>A0A1V8S7U3</accession>
<evidence type="ECO:0000313" key="3">
    <source>
        <dbReference type="Proteomes" id="UP000192596"/>
    </source>
</evidence>
<feature type="compositionally biased region" description="Polar residues" evidence="1">
    <location>
        <begin position="1"/>
        <end position="11"/>
    </location>
</feature>
<dbReference type="Proteomes" id="UP000192596">
    <property type="component" value="Unassembled WGS sequence"/>
</dbReference>
<name>A0A1V8S7U3_9PEZI</name>
<comment type="caution">
    <text evidence="2">The sequence shown here is derived from an EMBL/GenBank/DDBJ whole genome shotgun (WGS) entry which is preliminary data.</text>
</comment>
<protein>
    <submittedName>
        <fullName evidence="2">Uncharacterized protein</fullName>
    </submittedName>
</protein>
<sequence length="153" mass="16792">MSRNSSHTNLATAHAFKQRSPQPEPLNHVHAPQQQQTQYGKPAQQLFYSCNPNGKSKSNGSMPPTYSNMPQHHMQGMNQTLSMSMLDNNSAFTNSPANDTVMSPFSPAGYGFCGYQDSITLDPSKETSIGQLTPGEGKWQGLLNDTWDEQTAV</sequence>
<reference evidence="3" key="1">
    <citation type="submission" date="2017-03" db="EMBL/GenBank/DDBJ databases">
        <title>Genomes of endolithic fungi from Antarctica.</title>
        <authorList>
            <person name="Coleine C."/>
            <person name="Masonjones S."/>
            <person name="Stajich J.E."/>
        </authorList>
    </citation>
    <scope>NUCLEOTIDE SEQUENCE [LARGE SCALE GENOMIC DNA]</scope>
    <source>
        <strain evidence="3">CCFEE 5527</strain>
    </source>
</reference>
<proteinExistence type="predicted"/>
<evidence type="ECO:0000313" key="2">
    <source>
        <dbReference type="EMBL" id="OQN95288.1"/>
    </source>
</evidence>
<gene>
    <name evidence="2" type="ORF">B0A48_18651</name>
</gene>
<evidence type="ECO:0000256" key="1">
    <source>
        <dbReference type="SAM" id="MobiDB-lite"/>
    </source>
</evidence>
<dbReference type="EMBL" id="NAJO01000114">
    <property type="protein sequence ID" value="OQN95288.1"/>
    <property type="molecule type" value="Genomic_DNA"/>
</dbReference>